<sequence length="484" mass="54387">MGWEGPTILVISWANVFAIIKPTDEEPFAPNNPKGFVGKTLGQPGLKRSVRVGETGFREVAAYLLDHKNFANVPLTMLVKVTHSVFHVDEDVNCKNKTTKNRSQAHSKIASLQQFIPHDYDASDHGTSSFPVSCIHRVGILDIRIFNTDRHGGNLLVKKLDNESGRFEARTELIPIDHGLCLPESLEDPYFEWIHWPQASIPFSEEELEYIKNLDPVKDAEMLRMELPMIHEASLRVLILSTTFLKEAAAYGLCLSEIGDMMSRQFTGKEEEPSALEVLCMEARNWVKERELLLPEPDFEEEDDDDDDCDAEDFTQFDLDSGDDAATCEGSFFNKYGTIGVSCRNPLSKLTEDIEEEHINDVRQDDVDACTSPVPKCTHSTSKLAVSLKGLCFSGNSKCRNGVPKNRLSAKPDYHSEYQSAGWSANEMKPPSSSFVKLSDMSGIEWSAFLGKFQELLLSMFRDRKQTAARGPWLMQRLGTSCQF</sequence>
<evidence type="ECO:0000256" key="1">
    <source>
        <dbReference type="ARBA" id="ARBA00008941"/>
    </source>
</evidence>
<dbReference type="OrthoDB" id="5839at2759"/>
<dbReference type="PANTHER" id="PTHR45800">
    <property type="entry name" value="PHOSPHATIDYLINOSITOL 4-KINASE GAMMA"/>
    <property type="match status" value="1"/>
</dbReference>
<dbReference type="GO" id="GO:0004430">
    <property type="term" value="F:1-phosphatidylinositol 4-kinase activity"/>
    <property type="evidence" value="ECO:0007669"/>
    <property type="project" value="UniProtKB-EC"/>
</dbReference>
<feature type="domain" description="PI3K/PI4K catalytic" evidence="7">
    <location>
        <begin position="1"/>
        <end position="295"/>
    </location>
</feature>
<evidence type="ECO:0000256" key="2">
    <source>
        <dbReference type="ARBA" id="ARBA00012169"/>
    </source>
</evidence>
<evidence type="ECO:0000256" key="4">
    <source>
        <dbReference type="ARBA" id="ARBA00022741"/>
    </source>
</evidence>
<dbReference type="InterPro" id="IPR000403">
    <property type="entry name" value="PI3/4_kinase_cat_dom"/>
</dbReference>
<comment type="caution">
    <text evidence="8">The sequence shown here is derived from an EMBL/GenBank/DDBJ whole genome shotgun (WGS) entry which is preliminary data.</text>
</comment>
<keyword evidence="3" id="KW-0808">Transferase</keyword>
<dbReference type="PROSITE" id="PS50290">
    <property type="entry name" value="PI3_4_KINASE_3"/>
    <property type="match status" value="1"/>
</dbReference>
<protein>
    <recommendedName>
        <fullName evidence="2">1-phosphatidylinositol 4-kinase</fullName>
        <ecNumber evidence="2">2.7.1.67</ecNumber>
    </recommendedName>
</protein>
<keyword evidence="9" id="KW-1185">Reference proteome</keyword>
<organism evidence="8 9">
    <name type="scientific">Digitaria exilis</name>
    <dbReference type="NCBI Taxonomy" id="1010633"/>
    <lineage>
        <taxon>Eukaryota</taxon>
        <taxon>Viridiplantae</taxon>
        <taxon>Streptophyta</taxon>
        <taxon>Embryophyta</taxon>
        <taxon>Tracheophyta</taxon>
        <taxon>Spermatophyta</taxon>
        <taxon>Magnoliopsida</taxon>
        <taxon>Liliopsida</taxon>
        <taxon>Poales</taxon>
        <taxon>Poaceae</taxon>
        <taxon>PACMAD clade</taxon>
        <taxon>Panicoideae</taxon>
        <taxon>Panicodae</taxon>
        <taxon>Paniceae</taxon>
        <taxon>Anthephorinae</taxon>
        <taxon>Digitaria</taxon>
    </lineage>
</organism>
<dbReference type="EC" id="2.7.1.67" evidence="2"/>
<keyword evidence="6" id="KW-0067">ATP-binding</keyword>
<evidence type="ECO:0000313" key="9">
    <source>
        <dbReference type="Proteomes" id="UP000636709"/>
    </source>
</evidence>
<proteinExistence type="inferred from homology"/>
<dbReference type="AlphaFoldDB" id="A0A835AE95"/>
<keyword evidence="4" id="KW-0547">Nucleotide-binding</keyword>
<accession>A0A835AE95</accession>
<dbReference type="GO" id="GO:0005524">
    <property type="term" value="F:ATP binding"/>
    <property type="evidence" value="ECO:0007669"/>
    <property type="project" value="UniProtKB-KW"/>
</dbReference>
<dbReference type="Gramene" id="Dexi6A01G0015760.1">
    <property type="protein sequence ID" value="Dexi6A01G0015760.1:cds"/>
    <property type="gene ID" value="Dexi6A01G0015760"/>
</dbReference>
<dbReference type="EMBL" id="JACEFO010002615">
    <property type="protein sequence ID" value="KAF8654328.1"/>
    <property type="molecule type" value="Genomic_DNA"/>
</dbReference>
<comment type="similarity">
    <text evidence="1">Belongs to the PI3/PI4-kinase family. Type II PI4K subfamily.</text>
</comment>
<reference evidence="8" key="1">
    <citation type="submission" date="2020-07" db="EMBL/GenBank/DDBJ databases">
        <title>Genome sequence and genetic diversity analysis of an under-domesticated orphan crop, white fonio (Digitaria exilis).</title>
        <authorList>
            <person name="Bennetzen J.L."/>
            <person name="Chen S."/>
            <person name="Ma X."/>
            <person name="Wang X."/>
            <person name="Yssel A.E.J."/>
            <person name="Chaluvadi S.R."/>
            <person name="Johnson M."/>
            <person name="Gangashetty P."/>
            <person name="Hamidou F."/>
            <person name="Sanogo M.D."/>
            <person name="Zwaenepoel A."/>
            <person name="Wallace J."/>
            <person name="Van De Peer Y."/>
            <person name="Van Deynze A."/>
        </authorList>
    </citation>
    <scope>NUCLEOTIDE SEQUENCE</scope>
    <source>
        <tissue evidence="8">Leaves</tissue>
    </source>
</reference>
<dbReference type="Pfam" id="PF00454">
    <property type="entry name" value="PI3_PI4_kinase"/>
    <property type="match status" value="1"/>
</dbReference>
<gene>
    <name evidence="8" type="ORF">HU200_061507</name>
</gene>
<dbReference type="PANTHER" id="PTHR45800:SF1">
    <property type="entry name" value="1-PHOSPHATIDYLINOSITOL 4-KINASE"/>
    <property type="match status" value="1"/>
</dbReference>
<evidence type="ECO:0000256" key="5">
    <source>
        <dbReference type="ARBA" id="ARBA00022777"/>
    </source>
</evidence>
<dbReference type="InterPro" id="IPR044571">
    <property type="entry name" value="P4KG1-8"/>
</dbReference>
<evidence type="ECO:0000256" key="6">
    <source>
        <dbReference type="ARBA" id="ARBA00022840"/>
    </source>
</evidence>
<evidence type="ECO:0000259" key="7">
    <source>
        <dbReference type="PROSITE" id="PS50290"/>
    </source>
</evidence>
<evidence type="ECO:0000313" key="8">
    <source>
        <dbReference type="EMBL" id="KAF8654328.1"/>
    </source>
</evidence>
<name>A0A835AE95_9POAL</name>
<evidence type="ECO:0000256" key="3">
    <source>
        <dbReference type="ARBA" id="ARBA00022679"/>
    </source>
</evidence>
<dbReference type="Proteomes" id="UP000636709">
    <property type="component" value="Unassembled WGS sequence"/>
</dbReference>
<keyword evidence="5" id="KW-0418">Kinase</keyword>